<keyword evidence="5 9" id="KW-1133">Transmembrane helix</keyword>
<evidence type="ECO:0000256" key="1">
    <source>
        <dbReference type="ARBA" id="ARBA00004141"/>
    </source>
</evidence>
<feature type="transmembrane region" description="Helical" evidence="9">
    <location>
        <begin position="633"/>
        <end position="652"/>
    </location>
</feature>
<sequence length="672" mass="76135">MNETTKNPTNHSKTEFGVDAHEPYKEQQPGTLGGLDNASNTPVENPVPPIQKTVANRASRKKDTNGNVLDTPIGAQNSWVFNTSQATQRLGDSLFFKKDASGQGYVKARSALTNGLPEEEAITNIKLKQNGEKQKYTWPLEIGPKTNRQDIVSITYEEIGFFPRSFNRVFDRFLKQVFSDVENLVIQEYRFYRYLFLTTLKCMLILFFVPFFVNYLSKTYLVSPLTEYFWNTQQSEIFLNSYQQKRAFTELKDFEEKLYFESLINCGSKYNRFDDSSKLKKGQNYVNQEFDESSKQQEIKQNNTDAQTLQNVRPSAIVDEVPLGLPSTRSLEKPNFENSTEKSKKDELSTSTLDKGYVNAQSALTGNPIQQTINRNLLGQNSAPALQTSPTPENNKSKTFVTWGDDVSTPTSPLSFESGTTTIRSLVNNSEKTVDTLRVQGSSTSDQNGTYSPKFHGVIAQSQTTLVGSFSGIENEPQQKVLGPLYFTTSKNNQIDGKIEAQSTLSSNNVINPTIDIIQKTNRQELFEQRLQEKTLELAFRYNNQSIEAITNFFADLISFITLCYLLIVLEIQVNITKSFLLEVFFGLDDGKKSLLILLITDLLVGYHSSNLWELFFEFLFNHYGLPESQTGIFLLVATLPVLLDVLFKYLIFRHLNRSSPATVATYHAIIE</sequence>
<feature type="transmembrane region" description="Helical" evidence="9">
    <location>
        <begin position="595"/>
        <end position="613"/>
    </location>
</feature>
<evidence type="ECO:0000256" key="6">
    <source>
        <dbReference type="ARBA" id="ARBA00023065"/>
    </source>
</evidence>
<feature type="transmembrane region" description="Helical" evidence="9">
    <location>
        <begin position="553"/>
        <end position="574"/>
    </location>
</feature>
<feature type="compositionally biased region" description="Basic and acidic residues" evidence="10">
    <location>
        <begin position="12"/>
        <end position="25"/>
    </location>
</feature>
<keyword evidence="11" id="KW-0934">Plastid</keyword>
<organism evidence="11">
    <name type="scientific">Chlamydomonas moewusii</name>
    <name type="common">Chlamydomonas eugametos</name>
    <dbReference type="NCBI Taxonomy" id="3054"/>
    <lineage>
        <taxon>Eukaryota</taxon>
        <taxon>Viridiplantae</taxon>
        <taxon>Chlorophyta</taxon>
        <taxon>core chlorophytes</taxon>
        <taxon>Chlorophyceae</taxon>
        <taxon>CS clade</taxon>
        <taxon>Chlamydomonadales</taxon>
        <taxon>Chlamydomonadaceae</taxon>
        <taxon>Chlamydomonas</taxon>
    </lineage>
</organism>
<feature type="compositionally biased region" description="Basic and acidic residues" evidence="10">
    <location>
        <begin position="330"/>
        <end position="348"/>
    </location>
</feature>
<dbReference type="AlphaFoldDB" id="B2X277"/>
<evidence type="ECO:0000256" key="4">
    <source>
        <dbReference type="ARBA" id="ARBA00022781"/>
    </source>
</evidence>
<evidence type="ECO:0000256" key="3">
    <source>
        <dbReference type="ARBA" id="ARBA00022692"/>
    </source>
</evidence>
<keyword evidence="4 9" id="KW-0375">Hydrogen ion transport</keyword>
<keyword evidence="9" id="KW-1001">Plastid inner membrane</keyword>
<dbReference type="GO" id="GO:0015078">
    <property type="term" value="F:proton transmembrane transporter activity"/>
    <property type="evidence" value="ECO:0007669"/>
    <property type="project" value="UniProtKB-UniRule"/>
</dbReference>
<keyword evidence="9" id="KW-0050">Antiport</keyword>
<name>B2X277_CHLMO</name>
<geneLocation type="chloroplast" evidence="11"/>
<dbReference type="GO" id="GO:0015297">
    <property type="term" value="F:antiporter activity"/>
    <property type="evidence" value="ECO:0007669"/>
    <property type="project" value="UniProtKB-KW"/>
</dbReference>
<reference evidence="11" key="1">
    <citation type="journal article" date="2008" name="J. Phycol.">
        <title>Deep division in the Chlorophyceae (Chlorophyta) revealed by chloroplast phylogenomic analyseS.</title>
        <authorList>
            <person name="Turmel M."/>
            <person name="Brouard J.-S."/>
            <person name="Gagnon C."/>
            <person name="Otis C."/>
            <person name="Lemieux C."/>
        </authorList>
    </citation>
    <scope>NUCLEOTIDE SEQUENCE</scope>
    <source>
        <strain evidence="11">UTEX 97</strain>
    </source>
</reference>
<dbReference type="HAMAP" id="MF_01308">
    <property type="entry name" value="CemA_PxcA"/>
    <property type="match status" value="1"/>
</dbReference>
<comment type="catalytic activity">
    <reaction evidence="9">
        <text>K(+)(in) + H(+)(out) = K(+)(out) + H(+)(in)</text>
        <dbReference type="Rhea" id="RHEA:29467"/>
        <dbReference type="ChEBI" id="CHEBI:15378"/>
        <dbReference type="ChEBI" id="CHEBI:29103"/>
    </reaction>
</comment>
<feature type="region of interest" description="Disordered" evidence="10">
    <location>
        <begin position="323"/>
        <end position="350"/>
    </location>
</feature>
<dbReference type="PANTHER" id="PTHR33650">
    <property type="entry name" value="CHLOROPLAST ENVELOPE MEMBRANE PROTEIN-RELATED"/>
    <property type="match status" value="1"/>
</dbReference>
<proteinExistence type="inferred from homology"/>
<keyword evidence="6 9" id="KW-0406">Ion transport</keyword>
<dbReference type="GO" id="GO:0006813">
    <property type="term" value="P:potassium ion transport"/>
    <property type="evidence" value="ECO:0007669"/>
    <property type="project" value="UniProtKB-UniRule"/>
</dbReference>
<comment type="similarity">
    <text evidence="8 9">Belongs to the CemA family.</text>
</comment>
<evidence type="ECO:0000256" key="7">
    <source>
        <dbReference type="ARBA" id="ARBA00023136"/>
    </source>
</evidence>
<dbReference type="PANTHER" id="PTHR33650:SF2">
    <property type="entry name" value="CHLOROPLAST ENVELOPE MEMBRANE PROTEIN"/>
    <property type="match status" value="1"/>
</dbReference>
<dbReference type="GO" id="GO:0009706">
    <property type="term" value="C:chloroplast inner membrane"/>
    <property type="evidence" value="ECO:0007669"/>
    <property type="project" value="UniProtKB-SubCell"/>
</dbReference>
<gene>
    <name evidence="9 11" type="primary">cemA</name>
</gene>
<protein>
    <recommendedName>
        <fullName evidence="9">Potassium/proton antiporter CemA</fullName>
    </recommendedName>
    <alternativeName>
        <fullName evidence="9">Chloroplast envelope membrane protein A</fullName>
        <shortName evidence="9">CemA</shortName>
    </alternativeName>
</protein>
<keyword evidence="7 9" id="KW-0472">Membrane</keyword>
<keyword evidence="11" id="KW-0150">Chloroplast</keyword>
<evidence type="ECO:0000313" key="11">
    <source>
        <dbReference type="EMBL" id="ABU88290.1"/>
    </source>
</evidence>
<comment type="subcellular location">
    <subcellularLocation>
        <location evidence="1">Membrane</location>
        <topology evidence="1">Multi-pass membrane protein</topology>
    </subcellularLocation>
    <subcellularLocation>
        <location evidence="9">Plastid</location>
        <location evidence="9">Chloroplast inner membrane</location>
        <topology evidence="9">Multi-pass membrane protein</topology>
    </subcellularLocation>
</comment>
<keyword evidence="9" id="KW-0633">Potassium transport</keyword>
<keyword evidence="2 9" id="KW-0813">Transport</keyword>
<evidence type="ECO:0000256" key="2">
    <source>
        <dbReference type="ARBA" id="ARBA00022448"/>
    </source>
</evidence>
<feature type="transmembrane region" description="Helical" evidence="9">
    <location>
        <begin position="194"/>
        <end position="216"/>
    </location>
</feature>
<keyword evidence="3 9" id="KW-0812">Transmembrane</keyword>
<feature type="compositionally biased region" description="Polar residues" evidence="10">
    <location>
        <begin position="1"/>
        <end position="11"/>
    </location>
</feature>
<dbReference type="Pfam" id="PF03040">
    <property type="entry name" value="CemA"/>
    <property type="match status" value="2"/>
</dbReference>
<evidence type="ECO:0000256" key="5">
    <source>
        <dbReference type="ARBA" id="ARBA00022989"/>
    </source>
</evidence>
<feature type="region of interest" description="Disordered" evidence="10">
    <location>
        <begin position="1"/>
        <end position="71"/>
    </location>
</feature>
<evidence type="ECO:0000256" key="8">
    <source>
        <dbReference type="ARBA" id="ARBA00043980"/>
    </source>
</evidence>
<dbReference type="EMBL" id="EF587449">
    <property type="protein sequence ID" value="ABU88290.1"/>
    <property type="molecule type" value="Genomic_DNA"/>
</dbReference>
<evidence type="ECO:0000256" key="9">
    <source>
        <dbReference type="HAMAP-Rule" id="MF_01308"/>
    </source>
</evidence>
<evidence type="ECO:0000256" key="10">
    <source>
        <dbReference type="SAM" id="MobiDB-lite"/>
    </source>
</evidence>
<dbReference type="InterPro" id="IPR004282">
    <property type="entry name" value="CemA"/>
</dbReference>
<comment type="function">
    <text evidence="9">Contributes to K(+)/H(+) antiport activity by supporting proton efflux to control proton extrusion and homeostasis in chloroplasts in a light-dependent manner to modulate photosynthesis. Prevents excessive induction of non-photochemical quenching (NPQ) under continuous-light conditions. Indirectly promotes efficient inorganic carbon uptake into chloroplasts.</text>
</comment>
<accession>B2X277</accession>
<keyword evidence="9" id="KW-0630">Potassium</keyword>